<dbReference type="Proteomes" id="UP000444721">
    <property type="component" value="Unassembled WGS sequence"/>
</dbReference>
<dbReference type="VEuPathDB" id="AmoebaDB:NfTy_065870"/>
<feature type="domain" description="Endo-beta-1,2-glucanase SGL" evidence="2">
    <location>
        <begin position="124"/>
        <end position="600"/>
    </location>
</feature>
<dbReference type="Pfam" id="PF26157">
    <property type="entry name" value="SGL_GH162"/>
    <property type="match status" value="1"/>
</dbReference>
<dbReference type="AlphaFoldDB" id="A0A6A5BN46"/>
<accession>A0A6A5BN46</accession>
<evidence type="ECO:0000256" key="1">
    <source>
        <dbReference type="SAM" id="MobiDB-lite"/>
    </source>
</evidence>
<dbReference type="GeneID" id="68112612"/>
<evidence type="ECO:0000313" key="4">
    <source>
        <dbReference type="Proteomes" id="UP000444721"/>
    </source>
</evidence>
<protein>
    <recommendedName>
        <fullName evidence="2">Endo-beta-1,2-glucanase SGL domain-containing protein</fullName>
    </recommendedName>
</protein>
<reference evidence="3 4" key="1">
    <citation type="journal article" date="2019" name="Sci. Rep.">
        <title>Nanopore sequencing improves the draft genome of the human pathogenic amoeba Naegleria fowleri.</title>
        <authorList>
            <person name="Liechti N."/>
            <person name="Schurch N."/>
            <person name="Bruggmann R."/>
            <person name="Wittwer M."/>
        </authorList>
    </citation>
    <scope>NUCLEOTIDE SEQUENCE [LARGE SCALE GENOMIC DNA]</scope>
    <source>
        <strain evidence="3 4">ATCC 30894</strain>
    </source>
</reference>
<sequence length="641" mass="73289">MLSDSGAVSELDSAANHDDDGETTRMMRRMHTERHNDSSLDGIAKEEEKENFSEFQNNSLLSDSSELEFSYFPVPNFAKYFSLDDFRDDERNTEKIESFIHSVAFWEGRFANTNGVGLNSATGLTYDGHQIDHSTSDIHDPLHDFSSPAKEALHLNMIALALDGNSTARIFFENSHNSIIEKLVNENGKRLLTESSITPSKLHLSKDTESYLLGLLERKFDSYEMFDKRYPGFGSLLPWFRVKDDGAEPQPDWASRIPSLDNGQFIWSLLALEYVLANTTITHINEKNSVTTQNILRRHALTTKIQQKIEKIKKTTVKMFYHGDGKIRAIAYIRDIYGDPLDASNYKGNGKSFINDPYEGEMMNVFMSLLCNWKELGYNEHEGEKIWKFKQSNLRQAIYKSKLFGDIPVEGGYWYSSHEKWKYLVLPYLDSDINRRVFMNGEKVRLIHSIENDIPGLFASVTKPTTHGRYYPKYASECGIPSIACQKILFQNIVTPYASFPTILAHRNVGLAWYCMMLKGSKMQGLFGSTESITVNGKKICPVLTWDSKITTLVAICGGISKYTREFLKKQGLYYKFISTINREWSAVFNDGNENNIGSQFVGEDIPFIKLMPQKFLPTSPREFDFVKSHSEKKEKSKKIK</sequence>
<dbReference type="RefSeq" id="XP_044560113.1">
    <property type="nucleotide sequence ID" value="XM_044708913.1"/>
</dbReference>
<dbReference type="CDD" id="cd24165">
    <property type="entry name" value="TfSGL-like"/>
    <property type="match status" value="1"/>
</dbReference>
<dbReference type="EMBL" id="VFQX01000044">
    <property type="protein sequence ID" value="KAF0975400.1"/>
    <property type="molecule type" value="Genomic_DNA"/>
</dbReference>
<feature type="region of interest" description="Disordered" evidence="1">
    <location>
        <begin position="1"/>
        <end position="51"/>
    </location>
</feature>
<dbReference type="VEuPathDB" id="AmoebaDB:NF0015050"/>
<organism evidence="3 4">
    <name type="scientific">Naegleria fowleri</name>
    <name type="common">Brain eating amoeba</name>
    <dbReference type="NCBI Taxonomy" id="5763"/>
    <lineage>
        <taxon>Eukaryota</taxon>
        <taxon>Discoba</taxon>
        <taxon>Heterolobosea</taxon>
        <taxon>Tetramitia</taxon>
        <taxon>Eutetramitia</taxon>
        <taxon>Vahlkampfiidae</taxon>
        <taxon>Naegleria</taxon>
    </lineage>
</organism>
<dbReference type="OrthoDB" id="9981847at2759"/>
<dbReference type="VEuPathDB" id="AmoebaDB:FDP41_005394"/>
<dbReference type="InterPro" id="IPR058773">
    <property type="entry name" value="SGL_GH162"/>
</dbReference>
<feature type="compositionally biased region" description="Basic and acidic residues" evidence="1">
    <location>
        <begin position="33"/>
        <end position="51"/>
    </location>
</feature>
<dbReference type="OMA" id="TERHNDS"/>
<evidence type="ECO:0000313" key="3">
    <source>
        <dbReference type="EMBL" id="KAF0975400.1"/>
    </source>
</evidence>
<name>A0A6A5BN46_NAEFO</name>
<feature type="compositionally biased region" description="Basic and acidic residues" evidence="1">
    <location>
        <begin position="15"/>
        <end position="25"/>
    </location>
</feature>
<comment type="caution">
    <text evidence="3">The sequence shown here is derived from an EMBL/GenBank/DDBJ whole genome shotgun (WGS) entry which is preliminary data.</text>
</comment>
<gene>
    <name evidence="3" type="ORF">FDP41_005394</name>
</gene>
<evidence type="ECO:0000259" key="2">
    <source>
        <dbReference type="Pfam" id="PF26157"/>
    </source>
</evidence>
<keyword evidence="4" id="KW-1185">Reference proteome</keyword>
<proteinExistence type="predicted"/>